<dbReference type="Pfam" id="PF00459">
    <property type="entry name" value="Inositol_P"/>
    <property type="match status" value="1"/>
</dbReference>
<feature type="binding site" evidence="5">
    <location>
        <position position="112"/>
    </location>
    <ligand>
        <name>Mg(2+)</name>
        <dbReference type="ChEBI" id="CHEBI:18420"/>
        <label>1</label>
        <note>catalytic</note>
    </ligand>
</feature>
<evidence type="ECO:0000313" key="6">
    <source>
        <dbReference type="EMBL" id="KRS11489.1"/>
    </source>
</evidence>
<protein>
    <submittedName>
        <fullName evidence="6">Inositol monophosphatase</fullName>
    </submittedName>
</protein>
<dbReference type="EMBL" id="LAXJ01000019">
    <property type="protein sequence ID" value="KRS11489.1"/>
    <property type="molecule type" value="Genomic_DNA"/>
</dbReference>
<evidence type="ECO:0000256" key="2">
    <source>
        <dbReference type="ARBA" id="ARBA00022723"/>
    </source>
</evidence>
<name>A0A0T5NRJ4_9RHOB</name>
<dbReference type="RefSeq" id="WP_057795197.1">
    <property type="nucleotide sequence ID" value="NZ_LAXJ01000019.1"/>
</dbReference>
<dbReference type="Gene3D" id="3.40.190.80">
    <property type="match status" value="1"/>
</dbReference>
<keyword evidence="3" id="KW-0378">Hydrolase</keyword>
<dbReference type="AlphaFoldDB" id="A0A0T5NRJ4"/>
<comment type="similarity">
    <text evidence="1">Belongs to the inositol monophosphatase superfamily.</text>
</comment>
<keyword evidence="7" id="KW-1185">Reference proteome</keyword>
<gene>
    <name evidence="6" type="ORF">XM53_16205</name>
</gene>
<sequence>MSATPSETLPIPVSSPLTHAQKAALVNLVRRAARAEIMPRFRNLASAQVTTKSGPDDLVTEADHAAEAMIARGLQQMFPHALIVGEEAAAADPALRGKLAEAELAFILDPVDGTWNFVNGLAMFGVIVSVTRFGTPVFGLLYDPVMDDFITAEEDGPAQMTRATGRARPVSVSHGGEIDSLSGYMHFSLMDRAVQEQLAPLMPRFGRVGSLRCSCHEYRMLAQGHSDFLLSSTLNPWDHAAGVLIVQRAGGVVRMLDGRDYNAGIKTGYLLAASNEASWQKLAELFSMLVDDDPA</sequence>
<evidence type="ECO:0000313" key="7">
    <source>
        <dbReference type="Proteomes" id="UP000051295"/>
    </source>
</evidence>
<proteinExistence type="inferred from homology"/>
<dbReference type="InterPro" id="IPR020583">
    <property type="entry name" value="Inositol_monoP_metal-BS"/>
</dbReference>
<feature type="binding site" evidence="5">
    <location>
        <position position="86"/>
    </location>
    <ligand>
        <name>Mg(2+)</name>
        <dbReference type="ChEBI" id="CHEBI:18420"/>
        <label>1</label>
        <note>catalytic</note>
    </ligand>
</feature>
<dbReference type="GO" id="GO:0007165">
    <property type="term" value="P:signal transduction"/>
    <property type="evidence" value="ECO:0007669"/>
    <property type="project" value="TreeGrafter"/>
</dbReference>
<comment type="caution">
    <text evidence="6">The sequence shown here is derived from an EMBL/GenBank/DDBJ whole genome shotgun (WGS) entry which is preliminary data.</text>
</comment>
<dbReference type="InterPro" id="IPR020550">
    <property type="entry name" value="Inositol_monophosphatase_CS"/>
</dbReference>
<feature type="binding site" evidence="5">
    <location>
        <position position="109"/>
    </location>
    <ligand>
        <name>Mg(2+)</name>
        <dbReference type="ChEBI" id="CHEBI:18420"/>
        <label>1</label>
        <note>catalytic</note>
    </ligand>
</feature>
<evidence type="ECO:0000256" key="4">
    <source>
        <dbReference type="ARBA" id="ARBA00022842"/>
    </source>
</evidence>
<dbReference type="PANTHER" id="PTHR20854:SF4">
    <property type="entry name" value="INOSITOL-1-MONOPHOSPHATASE-RELATED"/>
    <property type="match status" value="1"/>
</dbReference>
<dbReference type="PANTHER" id="PTHR20854">
    <property type="entry name" value="INOSITOL MONOPHOSPHATASE"/>
    <property type="match status" value="1"/>
</dbReference>
<dbReference type="PRINTS" id="PR00377">
    <property type="entry name" value="IMPHPHTASES"/>
</dbReference>
<dbReference type="PROSITE" id="PS00630">
    <property type="entry name" value="IMP_2"/>
    <property type="match status" value="1"/>
</dbReference>
<dbReference type="STRING" id="1641875.XM53_16205"/>
<dbReference type="GO" id="GO:0046854">
    <property type="term" value="P:phosphatidylinositol phosphate biosynthetic process"/>
    <property type="evidence" value="ECO:0007669"/>
    <property type="project" value="InterPro"/>
</dbReference>
<dbReference type="GO" id="GO:0006020">
    <property type="term" value="P:inositol metabolic process"/>
    <property type="evidence" value="ECO:0007669"/>
    <property type="project" value="TreeGrafter"/>
</dbReference>
<accession>A0A0T5NRJ4</accession>
<dbReference type="OrthoDB" id="9785695at2"/>
<feature type="binding site" evidence="5">
    <location>
        <position position="238"/>
    </location>
    <ligand>
        <name>Mg(2+)</name>
        <dbReference type="ChEBI" id="CHEBI:18420"/>
        <label>1</label>
        <note>catalytic</note>
    </ligand>
</feature>
<keyword evidence="4 5" id="KW-0460">Magnesium</keyword>
<evidence type="ECO:0000256" key="5">
    <source>
        <dbReference type="PIRSR" id="PIRSR600760-2"/>
    </source>
</evidence>
<evidence type="ECO:0000256" key="3">
    <source>
        <dbReference type="ARBA" id="ARBA00022801"/>
    </source>
</evidence>
<evidence type="ECO:0000256" key="1">
    <source>
        <dbReference type="ARBA" id="ARBA00009759"/>
    </source>
</evidence>
<dbReference type="GO" id="GO:0046872">
    <property type="term" value="F:metal ion binding"/>
    <property type="evidence" value="ECO:0007669"/>
    <property type="project" value="UniProtKB-KW"/>
</dbReference>
<reference evidence="6 7" key="1">
    <citation type="submission" date="2015-04" db="EMBL/GenBank/DDBJ databases">
        <title>The draft genome sequence of Roseovarius sp.R12b.</title>
        <authorList>
            <person name="Li G."/>
            <person name="Lai Q."/>
            <person name="Shao Z."/>
            <person name="Yan P."/>
        </authorList>
    </citation>
    <scope>NUCLEOTIDE SEQUENCE [LARGE SCALE GENOMIC DNA]</scope>
    <source>
        <strain evidence="6 7">R12B</strain>
    </source>
</reference>
<dbReference type="GO" id="GO:0008934">
    <property type="term" value="F:inositol monophosphate 1-phosphatase activity"/>
    <property type="evidence" value="ECO:0007669"/>
    <property type="project" value="TreeGrafter"/>
</dbReference>
<dbReference type="PATRIC" id="fig|1641875.4.peg.1058"/>
<dbReference type="PROSITE" id="PS00629">
    <property type="entry name" value="IMP_1"/>
    <property type="match status" value="1"/>
</dbReference>
<keyword evidence="2 5" id="KW-0479">Metal-binding</keyword>
<dbReference type="SUPFAM" id="SSF56655">
    <property type="entry name" value="Carbohydrate phosphatase"/>
    <property type="match status" value="1"/>
</dbReference>
<comment type="cofactor">
    <cofactor evidence="5">
        <name>Mg(2+)</name>
        <dbReference type="ChEBI" id="CHEBI:18420"/>
    </cofactor>
</comment>
<dbReference type="InterPro" id="IPR000760">
    <property type="entry name" value="Inositol_monophosphatase-like"/>
</dbReference>
<dbReference type="Proteomes" id="UP000051295">
    <property type="component" value="Unassembled WGS sequence"/>
</dbReference>
<dbReference type="Gene3D" id="3.30.540.10">
    <property type="entry name" value="Fructose-1,6-Bisphosphatase, subunit A, domain 1"/>
    <property type="match status" value="1"/>
</dbReference>
<organism evidence="6 7">
    <name type="scientific">Roseovarius atlanticus</name>
    <dbReference type="NCBI Taxonomy" id="1641875"/>
    <lineage>
        <taxon>Bacteria</taxon>
        <taxon>Pseudomonadati</taxon>
        <taxon>Pseudomonadota</taxon>
        <taxon>Alphaproteobacteria</taxon>
        <taxon>Rhodobacterales</taxon>
        <taxon>Roseobacteraceae</taxon>
        <taxon>Roseovarius</taxon>
    </lineage>
</organism>